<accession>A0A2G6E6N1</accession>
<comment type="caution">
    <text evidence="6">The sequence shown here is derived from an EMBL/GenBank/DDBJ whole genome shotgun (WGS) entry which is preliminary data.</text>
</comment>
<dbReference type="Gene3D" id="3.40.50.1980">
    <property type="entry name" value="Nitrogenase molybdenum iron protein domain"/>
    <property type="match status" value="2"/>
</dbReference>
<dbReference type="Pfam" id="PF01297">
    <property type="entry name" value="ZnuA"/>
    <property type="match status" value="1"/>
</dbReference>
<dbReference type="InterPro" id="IPR006128">
    <property type="entry name" value="Lipoprotein_PsaA-like"/>
</dbReference>
<sequence>MKNIKIFVLIVVCLMLSSAAAQAKKLRIGVTLHPYYSFVANIVEDLAEVVPVIPAGANSHGYHPQPEDIKGIMTLDAMVVNGIGHDEFAFEILEAAQMKGKIPLIYANEGVALLPIAGTQGSDRIVNPHTFISISTSIQQIYTISKALMKLDPVNAKAYQRNTRTFTSRLRRMKAKYMQQLSDVPLTDFRCATVHGAYSYLMQEFGLRVEAVIEPRHGLKPTASQLKETIETIASLNVDVIFSEMDFPDKYVGTIQEATGVKLYSLSHITIGPYTKETFENLMQHNIETVITALLEVQTEKNQQ</sequence>
<evidence type="ECO:0000256" key="1">
    <source>
        <dbReference type="ARBA" id="ARBA00011028"/>
    </source>
</evidence>
<dbReference type="InterPro" id="IPR006127">
    <property type="entry name" value="ZnuA-like"/>
</dbReference>
<dbReference type="Proteomes" id="UP000229740">
    <property type="component" value="Unassembled WGS sequence"/>
</dbReference>
<dbReference type="EMBL" id="PDPS01000026">
    <property type="protein sequence ID" value="PID57607.1"/>
    <property type="molecule type" value="Genomic_DNA"/>
</dbReference>
<proteinExistence type="inferred from homology"/>
<feature type="signal peptide" evidence="5">
    <location>
        <begin position="1"/>
        <end position="23"/>
    </location>
</feature>
<evidence type="ECO:0000256" key="3">
    <source>
        <dbReference type="ARBA" id="ARBA00022729"/>
    </source>
</evidence>
<dbReference type="GO" id="GO:0046872">
    <property type="term" value="F:metal ion binding"/>
    <property type="evidence" value="ECO:0007669"/>
    <property type="project" value="InterPro"/>
</dbReference>
<feature type="chain" id="PRO_5013673980" evidence="5">
    <location>
        <begin position="24"/>
        <end position="304"/>
    </location>
</feature>
<dbReference type="PRINTS" id="PR00690">
    <property type="entry name" value="ADHESNFAMILY"/>
</dbReference>
<name>A0A2G6E6N1_9BACT</name>
<evidence type="ECO:0000256" key="5">
    <source>
        <dbReference type="SAM" id="SignalP"/>
    </source>
</evidence>
<dbReference type="PANTHER" id="PTHR42953">
    <property type="entry name" value="HIGH-AFFINITY ZINC UPTAKE SYSTEM PROTEIN ZNUA-RELATED"/>
    <property type="match status" value="1"/>
</dbReference>
<gene>
    <name evidence="6" type="ORF">CSB45_07215</name>
</gene>
<evidence type="ECO:0000256" key="4">
    <source>
        <dbReference type="RuleBase" id="RU003512"/>
    </source>
</evidence>
<dbReference type="PANTHER" id="PTHR42953:SF3">
    <property type="entry name" value="HIGH-AFFINITY ZINC UPTAKE SYSTEM PROTEIN ZNUA"/>
    <property type="match status" value="1"/>
</dbReference>
<dbReference type="GO" id="GO:0030001">
    <property type="term" value="P:metal ion transport"/>
    <property type="evidence" value="ECO:0007669"/>
    <property type="project" value="InterPro"/>
</dbReference>
<dbReference type="SUPFAM" id="SSF53807">
    <property type="entry name" value="Helical backbone' metal receptor"/>
    <property type="match status" value="1"/>
</dbReference>
<dbReference type="InterPro" id="IPR050492">
    <property type="entry name" value="Bact_metal-bind_prot9"/>
</dbReference>
<evidence type="ECO:0000313" key="6">
    <source>
        <dbReference type="EMBL" id="PID57607.1"/>
    </source>
</evidence>
<dbReference type="AlphaFoldDB" id="A0A2G6E6N1"/>
<reference evidence="6 7" key="1">
    <citation type="submission" date="2017-10" db="EMBL/GenBank/DDBJ databases">
        <title>Novel microbial diversity and functional potential in the marine mammal oral microbiome.</title>
        <authorList>
            <person name="Dudek N.K."/>
            <person name="Sun C.L."/>
            <person name="Burstein D."/>
            <person name="Kantor R.S."/>
            <person name="Aliaga Goltsman D.S."/>
            <person name="Bik E.M."/>
            <person name="Thomas B.C."/>
            <person name="Banfield J.F."/>
            <person name="Relman D.A."/>
        </authorList>
    </citation>
    <scope>NUCLEOTIDE SEQUENCE [LARGE SCALE GENOMIC DNA]</scope>
    <source>
        <strain evidence="6">DOLZORAL124_49_17</strain>
    </source>
</reference>
<evidence type="ECO:0000256" key="2">
    <source>
        <dbReference type="ARBA" id="ARBA00022448"/>
    </source>
</evidence>
<dbReference type="InterPro" id="IPR006129">
    <property type="entry name" value="AdhesinB"/>
</dbReference>
<comment type="similarity">
    <text evidence="1 4">Belongs to the bacterial solute-binding protein 9 family.</text>
</comment>
<keyword evidence="3 5" id="KW-0732">Signal</keyword>
<dbReference type="GO" id="GO:0007155">
    <property type="term" value="P:cell adhesion"/>
    <property type="evidence" value="ECO:0007669"/>
    <property type="project" value="InterPro"/>
</dbReference>
<protein>
    <submittedName>
        <fullName evidence="6">ABC transporter substrate-binding protein</fullName>
    </submittedName>
</protein>
<evidence type="ECO:0000313" key="7">
    <source>
        <dbReference type="Proteomes" id="UP000229740"/>
    </source>
</evidence>
<dbReference type="PRINTS" id="PR00691">
    <property type="entry name" value="ADHESINB"/>
</dbReference>
<organism evidence="6 7">
    <name type="scientific">candidate division KSB3 bacterium</name>
    <dbReference type="NCBI Taxonomy" id="2044937"/>
    <lineage>
        <taxon>Bacteria</taxon>
        <taxon>candidate division KSB3</taxon>
    </lineage>
</organism>
<keyword evidence="2 4" id="KW-0813">Transport</keyword>